<evidence type="ECO:0000313" key="1">
    <source>
        <dbReference type="EMBL" id="GGM54192.1"/>
    </source>
</evidence>
<dbReference type="EMBL" id="BMMK01000010">
    <property type="protein sequence ID" value="GGM54192.1"/>
    <property type="molecule type" value="Genomic_DNA"/>
</dbReference>
<proteinExistence type="predicted"/>
<evidence type="ECO:0000313" key="2">
    <source>
        <dbReference type="Proteomes" id="UP000637578"/>
    </source>
</evidence>
<protein>
    <submittedName>
        <fullName evidence="1">Uncharacterized protein</fullName>
    </submittedName>
</protein>
<organism evidence="1 2">
    <name type="scientific">Longimycelium tulufanense</name>
    <dbReference type="NCBI Taxonomy" id="907463"/>
    <lineage>
        <taxon>Bacteria</taxon>
        <taxon>Bacillati</taxon>
        <taxon>Actinomycetota</taxon>
        <taxon>Actinomycetes</taxon>
        <taxon>Pseudonocardiales</taxon>
        <taxon>Pseudonocardiaceae</taxon>
        <taxon>Longimycelium</taxon>
    </lineage>
</organism>
<dbReference type="RefSeq" id="WP_189057436.1">
    <property type="nucleotide sequence ID" value="NZ_BMMK01000010.1"/>
</dbReference>
<reference evidence="1" key="2">
    <citation type="submission" date="2020-09" db="EMBL/GenBank/DDBJ databases">
        <authorList>
            <person name="Sun Q."/>
            <person name="Zhou Y."/>
        </authorList>
    </citation>
    <scope>NUCLEOTIDE SEQUENCE</scope>
    <source>
        <strain evidence="1">CGMCC 4.5737</strain>
    </source>
</reference>
<name>A0A8J3CE64_9PSEU</name>
<gene>
    <name evidence="1" type="ORF">GCM10012275_26610</name>
</gene>
<dbReference type="Proteomes" id="UP000637578">
    <property type="component" value="Unassembled WGS sequence"/>
</dbReference>
<accession>A0A8J3CE64</accession>
<comment type="caution">
    <text evidence="1">The sequence shown here is derived from an EMBL/GenBank/DDBJ whole genome shotgun (WGS) entry which is preliminary data.</text>
</comment>
<dbReference type="AlphaFoldDB" id="A0A8J3CE64"/>
<reference evidence="1" key="1">
    <citation type="journal article" date="2014" name="Int. J. Syst. Evol. Microbiol.">
        <title>Complete genome sequence of Corynebacterium casei LMG S-19264T (=DSM 44701T), isolated from a smear-ripened cheese.</title>
        <authorList>
            <consortium name="US DOE Joint Genome Institute (JGI-PGF)"/>
            <person name="Walter F."/>
            <person name="Albersmeier A."/>
            <person name="Kalinowski J."/>
            <person name="Ruckert C."/>
        </authorList>
    </citation>
    <scope>NUCLEOTIDE SEQUENCE</scope>
    <source>
        <strain evidence="1">CGMCC 4.5737</strain>
    </source>
</reference>
<sequence>MAAHREPDEAPRPTSVPDELRTAGLAGLLPLGRGLAVLVALLAPLDAIL</sequence>
<keyword evidence="2" id="KW-1185">Reference proteome</keyword>